<evidence type="ECO:0000259" key="2">
    <source>
        <dbReference type="PROSITE" id="PS50181"/>
    </source>
</evidence>
<dbReference type="PANTHER" id="PTHR31960:SF2">
    <property type="entry name" value="F-BOX PROTEIN PP2-A15"/>
    <property type="match status" value="1"/>
</dbReference>
<dbReference type="InterPro" id="IPR001810">
    <property type="entry name" value="F-box_dom"/>
</dbReference>
<reference evidence="3" key="1">
    <citation type="submission" date="2024-02" db="EMBL/GenBank/DDBJ databases">
        <authorList>
            <consortium name="ELIXIR-Norway"/>
            <consortium name="Elixir Norway"/>
        </authorList>
    </citation>
    <scope>NUCLEOTIDE SEQUENCE</scope>
</reference>
<proteinExistence type="predicted"/>
<dbReference type="InterPro" id="IPR025886">
    <property type="entry name" value="PP2-like"/>
</dbReference>
<keyword evidence="4" id="KW-1185">Reference proteome</keyword>
<dbReference type="PROSITE" id="PS50181">
    <property type="entry name" value="FBOX"/>
    <property type="match status" value="1"/>
</dbReference>
<gene>
    <name evidence="3" type="ORF">CSSPJE1EN1_LOCUS25706</name>
</gene>
<dbReference type="SUPFAM" id="SSF81383">
    <property type="entry name" value="F-box domain"/>
    <property type="match status" value="1"/>
</dbReference>
<comment type="caution">
    <text evidence="3">The sequence shown here is derived from an EMBL/GenBank/DDBJ whole genome shotgun (WGS) entry which is preliminary data.</text>
</comment>
<dbReference type="CDD" id="cd22162">
    <property type="entry name" value="F-box_AtSKIP3-like"/>
    <property type="match status" value="1"/>
</dbReference>
<dbReference type="InterPro" id="IPR036047">
    <property type="entry name" value="F-box-like_dom_sf"/>
</dbReference>
<accession>A0ABP0V7G2</accession>
<dbReference type="EMBL" id="CAXAQS010000157">
    <property type="protein sequence ID" value="CAK9250328.1"/>
    <property type="molecule type" value="Genomic_DNA"/>
</dbReference>
<dbReference type="PANTHER" id="PTHR31960">
    <property type="entry name" value="F-BOX PROTEIN PP2-A15"/>
    <property type="match status" value="1"/>
</dbReference>
<organism evidence="3 4">
    <name type="scientific">Sphagnum jensenii</name>
    <dbReference type="NCBI Taxonomy" id="128206"/>
    <lineage>
        <taxon>Eukaryota</taxon>
        <taxon>Viridiplantae</taxon>
        <taxon>Streptophyta</taxon>
        <taxon>Embryophyta</taxon>
        <taxon>Bryophyta</taxon>
        <taxon>Sphagnophytina</taxon>
        <taxon>Sphagnopsida</taxon>
        <taxon>Sphagnales</taxon>
        <taxon>Sphagnaceae</taxon>
        <taxon>Sphagnum</taxon>
    </lineage>
</organism>
<dbReference type="Pfam" id="PF14299">
    <property type="entry name" value="PP2"/>
    <property type="match status" value="1"/>
</dbReference>
<feature type="compositionally biased region" description="Acidic residues" evidence="1">
    <location>
        <begin position="301"/>
        <end position="319"/>
    </location>
</feature>
<evidence type="ECO:0000313" key="4">
    <source>
        <dbReference type="Proteomes" id="UP001497444"/>
    </source>
</evidence>
<feature type="region of interest" description="Disordered" evidence="1">
    <location>
        <begin position="296"/>
        <end position="319"/>
    </location>
</feature>
<sequence>MLTDLPLACLYCVSTFLSPRDVAQAECVSRACREMFGCDAVWERFLPAAYEDVLASATQFPPDLLSKKAVFLHLSRGVLLHNGTQAHWLDQATGGVCYSVAARGLRVVWGENEQYWSWFPVRGSRWPEIAHLDAVCWFHVSGELSCLLPAGAYTLSWRLKLNGDLSFQGSRGNYGWSIRPVDFSLSLCNDTQASQTQRYLTNEPGISTLQEQLPNLTHVRLVNNDWMEYDAGEIIVEEGEKGADLKFEMKEIVSAAWKGGVMVDGVVLRPTSLAQAIGQSLTVTELQERFLQDHEYHEGYEDYEDDELDEDDEYDEGEEVAQELVEVEEEDTTAAAAET</sequence>
<evidence type="ECO:0000313" key="3">
    <source>
        <dbReference type="EMBL" id="CAK9250328.1"/>
    </source>
</evidence>
<dbReference type="Proteomes" id="UP001497444">
    <property type="component" value="Unassembled WGS sequence"/>
</dbReference>
<feature type="domain" description="F-box" evidence="2">
    <location>
        <begin position="1"/>
        <end position="45"/>
    </location>
</feature>
<evidence type="ECO:0000256" key="1">
    <source>
        <dbReference type="SAM" id="MobiDB-lite"/>
    </source>
</evidence>
<name>A0ABP0V7G2_9BRYO</name>
<protein>
    <recommendedName>
        <fullName evidence="2">F-box domain-containing protein</fullName>
    </recommendedName>
</protein>